<gene>
    <name evidence="1" type="ORF">EVAR_28847_1</name>
</gene>
<organism evidence="1 2">
    <name type="scientific">Eumeta variegata</name>
    <name type="common">Bagworm moth</name>
    <name type="synonym">Eumeta japonica</name>
    <dbReference type="NCBI Taxonomy" id="151549"/>
    <lineage>
        <taxon>Eukaryota</taxon>
        <taxon>Metazoa</taxon>
        <taxon>Ecdysozoa</taxon>
        <taxon>Arthropoda</taxon>
        <taxon>Hexapoda</taxon>
        <taxon>Insecta</taxon>
        <taxon>Pterygota</taxon>
        <taxon>Neoptera</taxon>
        <taxon>Endopterygota</taxon>
        <taxon>Lepidoptera</taxon>
        <taxon>Glossata</taxon>
        <taxon>Ditrysia</taxon>
        <taxon>Tineoidea</taxon>
        <taxon>Psychidae</taxon>
        <taxon>Oiketicinae</taxon>
        <taxon>Eumeta</taxon>
    </lineage>
</organism>
<reference evidence="1 2" key="1">
    <citation type="journal article" date="2019" name="Commun. Biol.">
        <title>The bagworm genome reveals a unique fibroin gene that provides high tensile strength.</title>
        <authorList>
            <person name="Kono N."/>
            <person name="Nakamura H."/>
            <person name="Ohtoshi R."/>
            <person name="Tomita M."/>
            <person name="Numata K."/>
            <person name="Arakawa K."/>
        </authorList>
    </citation>
    <scope>NUCLEOTIDE SEQUENCE [LARGE SCALE GENOMIC DNA]</scope>
</reference>
<dbReference type="Proteomes" id="UP000299102">
    <property type="component" value="Unassembled WGS sequence"/>
</dbReference>
<evidence type="ECO:0000313" key="1">
    <source>
        <dbReference type="EMBL" id="GBP75636.1"/>
    </source>
</evidence>
<comment type="caution">
    <text evidence="1">The sequence shown here is derived from an EMBL/GenBank/DDBJ whole genome shotgun (WGS) entry which is preliminary data.</text>
</comment>
<dbReference type="EMBL" id="BGZK01001256">
    <property type="protein sequence ID" value="GBP75636.1"/>
    <property type="molecule type" value="Genomic_DNA"/>
</dbReference>
<evidence type="ECO:0000313" key="2">
    <source>
        <dbReference type="Proteomes" id="UP000299102"/>
    </source>
</evidence>
<accession>A0A4C1YHI9</accession>
<proteinExistence type="predicted"/>
<name>A0A4C1YHI9_EUMVA</name>
<protein>
    <submittedName>
        <fullName evidence="1">Uncharacterized protein</fullName>
    </submittedName>
</protein>
<keyword evidence="2" id="KW-1185">Reference proteome</keyword>
<dbReference type="AlphaFoldDB" id="A0A4C1YHI9"/>
<sequence length="82" mass="9627">MLSCRKFCEDEERLINTERNRERKIRRKGPQLGSQISDRMTASEWRVCRGDARIASMQPRLCRLPQHRLSAFSDSHHIVTSS</sequence>